<dbReference type="InterPro" id="IPR013785">
    <property type="entry name" value="Aldolase_TIM"/>
</dbReference>
<evidence type="ECO:0000313" key="11">
    <source>
        <dbReference type="EMBL" id="MEQ2577368.1"/>
    </source>
</evidence>
<keyword evidence="12" id="KW-1185">Reference proteome</keyword>
<accession>A0ABV1HWQ9</accession>
<gene>
    <name evidence="8 11" type="primary">trpC</name>
    <name evidence="11" type="ORF">WMO62_00750</name>
</gene>
<feature type="region of interest" description="Disordered" evidence="9">
    <location>
        <begin position="257"/>
        <end position="285"/>
    </location>
</feature>
<dbReference type="GO" id="GO:0004425">
    <property type="term" value="F:indole-3-glycerol-phosphate synthase activity"/>
    <property type="evidence" value="ECO:0007669"/>
    <property type="project" value="UniProtKB-EC"/>
</dbReference>
<comment type="pathway">
    <text evidence="2 8">Amino-acid biosynthesis; L-tryptophan biosynthesis; L-tryptophan from chorismate: step 4/5.</text>
</comment>
<dbReference type="PANTHER" id="PTHR22854:SF2">
    <property type="entry name" value="INDOLE-3-GLYCEROL-PHOSPHATE SYNTHASE"/>
    <property type="match status" value="1"/>
</dbReference>
<evidence type="ECO:0000256" key="2">
    <source>
        <dbReference type="ARBA" id="ARBA00004696"/>
    </source>
</evidence>
<feature type="domain" description="Indole-3-glycerol phosphate synthase" evidence="10">
    <location>
        <begin position="3"/>
        <end position="253"/>
    </location>
</feature>
<reference evidence="11 12" key="1">
    <citation type="submission" date="2024-03" db="EMBL/GenBank/DDBJ databases">
        <title>Human intestinal bacterial collection.</title>
        <authorList>
            <person name="Pauvert C."/>
            <person name="Hitch T.C.A."/>
            <person name="Clavel T."/>
        </authorList>
    </citation>
    <scope>NUCLEOTIDE SEQUENCE [LARGE SCALE GENOMIC DNA]</scope>
    <source>
        <strain evidence="11 12">CLA-AA-H78B</strain>
    </source>
</reference>
<dbReference type="PANTHER" id="PTHR22854">
    <property type="entry name" value="TRYPTOPHAN BIOSYNTHESIS PROTEIN"/>
    <property type="match status" value="1"/>
</dbReference>
<dbReference type="InterPro" id="IPR001468">
    <property type="entry name" value="Indole-3-GlycerolPSynthase_CS"/>
</dbReference>
<organism evidence="11 12">
    <name type="scientific">Hominiventricola aquisgranensis</name>
    <dbReference type="NCBI Taxonomy" id="3133164"/>
    <lineage>
        <taxon>Bacteria</taxon>
        <taxon>Bacillati</taxon>
        <taxon>Bacillota</taxon>
        <taxon>Clostridia</taxon>
        <taxon>Lachnospirales</taxon>
        <taxon>Lachnospiraceae</taxon>
        <taxon>Hominiventricola</taxon>
    </lineage>
</organism>
<evidence type="ECO:0000313" key="12">
    <source>
        <dbReference type="Proteomes" id="UP001470288"/>
    </source>
</evidence>
<dbReference type="SUPFAM" id="SSF51366">
    <property type="entry name" value="Ribulose-phoshate binding barrel"/>
    <property type="match status" value="1"/>
</dbReference>
<dbReference type="Gene3D" id="3.20.20.70">
    <property type="entry name" value="Aldolase class I"/>
    <property type="match status" value="1"/>
</dbReference>
<evidence type="ECO:0000256" key="7">
    <source>
        <dbReference type="ARBA" id="ARBA00023239"/>
    </source>
</evidence>
<protein>
    <recommendedName>
        <fullName evidence="8">Indole-3-glycerol phosphate synthase</fullName>
        <shortName evidence="8">IGPS</shortName>
        <ecNumber evidence="8">4.1.1.48</ecNumber>
    </recommendedName>
</protein>
<evidence type="ECO:0000256" key="9">
    <source>
        <dbReference type="SAM" id="MobiDB-lite"/>
    </source>
</evidence>
<keyword evidence="3 8" id="KW-0028">Amino-acid biosynthesis</keyword>
<dbReference type="CDD" id="cd00331">
    <property type="entry name" value="IGPS"/>
    <property type="match status" value="1"/>
</dbReference>
<dbReference type="Pfam" id="PF00218">
    <property type="entry name" value="IGPS"/>
    <property type="match status" value="1"/>
</dbReference>
<dbReference type="RefSeq" id="WP_349143466.1">
    <property type="nucleotide sequence ID" value="NZ_JBBMFC010000001.1"/>
</dbReference>
<keyword evidence="5 8" id="KW-0822">Tryptophan biosynthesis</keyword>
<dbReference type="NCBIfam" id="NF001377">
    <property type="entry name" value="PRK00278.2-4"/>
    <property type="match status" value="1"/>
</dbReference>
<evidence type="ECO:0000256" key="6">
    <source>
        <dbReference type="ARBA" id="ARBA00023141"/>
    </source>
</evidence>
<evidence type="ECO:0000256" key="1">
    <source>
        <dbReference type="ARBA" id="ARBA00001633"/>
    </source>
</evidence>
<dbReference type="Proteomes" id="UP001470288">
    <property type="component" value="Unassembled WGS sequence"/>
</dbReference>
<name>A0ABV1HWQ9_9FIRM</name>
<evidence type="ECO:0000256" key="8">
    <source>
        <dbReference type="HAMAP-Rule" id="MF_00134"/>
    </source>
</evidence>
<dbReference type="InterPro" id="IPR013798">
    <property type="entry name" value="Indole-3-glycerol_P_synth_dom"/>
</dbReference>
<dbReference type="InterPro" id="IPR011060">
    <property type="entry name" value="RibuloseP-bd_barrel"/>
</dbReference>
<keyword evidence="4 8" id="KW-0210">Decarboxylase</keyword>
<comment type="similarity">
    <text evidence="8">Belongs to the TrpC family.</text>
</comment>
<dbReference type="HAMAP" id="MF_00134_B">
    <property type="entry name" value="IGPS_B"/>
    <property type="match status" value="1"/>
</dbReference>
<evidence type="ECO:0000256" key="3">
    <source>
        <dbReference type="ARBA" id="ARBA00022605"/>
    </source>
</evidence>
<dbReference type="EC" id="4.1.1.48" evidence="8"/>
<sequence>MILDELAAYASFRVAEAKKKIAADEMERKARSLPKGDFRFEHALCNTGVSFICEVKRASPSKGLIAEDFPYVEIAREYEQAGADCVSVLTEPKWFLGSDEIFKEIRAAITLPMIRKDFTVDAYQIYEAKCMGADAVLLICALLPTETIREYLKICDDLGLTALVETHDENEIRSALKAGARVIGVNNRNLKNFTVDFSNAANLREQIPTNVIFVAESGVKEPQDVGVLAEIGADAVLIGEALMRAEDKTERLAEFKQAAAQGREKAAEQVQTSDAQSQASDGGKA</sequence>
<evidence type="ECO:0000259" key="10">
    <source>
        <dbReference type="Pfam" id="PF00218"/>
    </source>
</evidence>
<comment type="caution">
    <text evidence="11">The sequence shown here is derived from an EMBL/GenBank/DDBJ whole genome shotgun (WGS) entry which is preliminary data.</text>
</comment>
<keyword evidence="6 8" id="KW-0057">Aromatic amino acid biosynthesis</keyword>
<evidence type="ECO:0000256" key="4">
    <source>
        <dbReference type="ARBA" id="ARBA00022793"/>
    </source>
</evidence>
<keyword evidence="7 8" id="KW-0456">Lyase</keyword>
<proteinExistence type="inferred from homology"/>
<comment type="catalytic activity">
    <reaction evidence="1 8">
        <text>1-(2-carboxyphenylamino)-1-deoxy-D-ribulose 5-phosphate + H(+) = (1S,2R)-1-C-(indol-3-yl)glycerol 3-phosphate + CO2 + H2O</text>
        <dbReference type="Rhea" id="RHEA:23476"/>
        <dbReference type="ChEBI" id="CHEBI:15377"/>
        <dbReference type="ChEBI" id="CHEBI:15378"/>
        <dbReference type="ChEBI" id="CHEBI:16526"/>
        <dbReference type="ChEBI" id="CHEBI:58613"/>
        <dbReference type="ChEBI" id="CHEBI:58866"/>
        <dbReference type="EC" id="4.1.1.48"/>
    </reaction>
</comment>
<dbReference type="PROSITE" id="PS00614">
    <property type="entry name" value="IGPS"/>
    <property type="match status" value="1"/>
</dbReference>
<feature type="compositionally biased region" description="Polar residues" evidence="9">
    <location>
        <begin position="269"/>
        <end position="285"/>
    </location>
</feature>
<evidence type="ECO:0000256" key="5">
    <source>
        <dbReference type="ARBA" id="ARBA00022822"/>
    </source>
</evidence>
<dbReference type="EMBL" id="JBBMFC010000001">
    <property type="protein sequence ID" value="MEQ2577368.1"/>
    <property type="molecule type" value="Genomic_DNA"/>
</dbReference>
<dbReference type="InterPro" id="IPR045186">
    <property type="entry name" value="Indole-3-glycerol_P_synth"/>
</dbReference>